<accession>A0A150M3A6</accession>
<sequence>MGIKNFWREWTMMRGMGNMQNMMKQMQKMQKKMLEAQEELKNKRVEGSAGGGAVTVVVSGHKEVLEVKISEDVVNPEDVETLQDLIVVAVNDALGKVDKLTEETMGQFAKGLNLPGLF</sequence>
<dbReference type="GO" id="GO:0005829">
    <property type="term" value="C:cytosol"/>
    <property type="evidence" value="ECO:0007669"/>
    <property type="project" value="TreeGrafter"/>
</dbReference>
<reference evidence="5 6" key="1">
    <citation type="submission" date="2016-01" db="EMBL/GenBank/DDBJ databases">
        <title>Draft Genome Sequences of Seven Thermophilic Sporeformers Isolated from Foods.</title>
        <authorList>
            <person name="Berendsen E.M."/>
            <person name="Wells-Bennik M.H."/>
            <person name="Krawcyk A.O."/>
            <person name="De Jong A."/>
            <person name="Holsappel S."/>
            <person name="Eijlander R.T."/>
            <person name="Kuipers O.P."/>
        </authorList>
    </citation>
    <scope>NUCLEOTIDE SEQUENCE [LARGE SCALE GENOMIC DNA]</scope>
    <source>
        <strain evidence="5 6">B4135</strain>
    </source>
</reference>
<dbReference type="FunFam" id="3.30.1310.10:FF:000002">
    <property type="entry name" value="Nucleoid-associated protein IKC_06587"/>
    <property type="match status" value="1"/>
</dbReference>
<dbReference type="InterPro" id="IPR036894">
    <property type="entry name" value="YbaB-like_sf"/>
</dbReference>
<comment type="subunit">
    <text evidence="3">Homodimer.</text>
</comment>
<dbReference type="PIRSF" id="PIRSF004555">
    <property type="entry name" value="UCP004555"/>
    <property type="match status" value="1"/>
</dbReference>
<proteinExistence type="inferred from homology"/>
<comment type="caution">
    <text evidence="5">The sequence shown here is derived from an EMBL/GenBank/DDBJ whole genome shotgun (WGS) entry which is preliminary data.</text>
</comment>
<organism evidence="5 6">
    <name type="scientific">Caldibacillus debilis</name>
    <dbReference type="NCBI Taxonomy" id="301148"/>
    <lineage>
        <taxon>Bacteria</taxon>
        <taxon>Bacillati</taxon>
        <taxon>Bacillota</taxon>
        <taxon>Bacilli</taxon>
        <taxon>Bacillales</taxon>
        <taxon>Bacillaceae</taxon>
        <taxon>Caldibacillus</taxon>
    </lineage>
</organism>
<name>A0A150M3A6_9BACI</name>
<dbReference type="STRING" id="301148.B4135_0048"/>
<comment type="subcellular location">
    <subcellularLocation>
        <location evidence="3">Cytoplasm</location>
        <location evidence="3">Nucleoid</location>
    </subcellularLocation>
</comment>
<dbReference type="SUPFAM" id="SSF82607">
    <property type="entry name" value="YbaB-like"/>
    <property type="match status" value="1"/>
</dbReference>
<dbReference type="GO" id="GO:0003677">
    <property type="term" value="F:DNA binding"/>
    <property type="evidence" value="ECO:0007669"/>
    <property type="project" value="UniProtKB-UniRule"/>
</dbReference>
<feature type="coiled-coil region" evidence="4">
    <location>
        <begin position="19"/>
        <end position="46"/>
    </location>
</feature>
<protein>
    <recommendedName>
        <fullName evidence="3">Nucleoid-associated protein B4135_0048</fullName>
    </recommendedName>
</protein>
<dbReference type="AlphaFoldDB" id="A0A150M3A6"/>
<evidence type="ECO:0000313" key="6">
    <source>
        <dbReference type="Proteomes" id="UP000075683"/>
    </source>
</evidence>
<dbReference type="PANTHER" id="PTHR33449">
    <property type="entry name" value="NUCLEOID-ASSOCIATED PROTEIN YBAB"/>
    <property type="match status" value="1"/>
</dbReference>
<dbReference type="HAMAP" id="MF_00274">
    <property type="entry name" value="DNA_YbaB_EbfC"/>
    <property type="match status" value="1"/>
</dbReference>
<dbReference type="InterPro" id="IPR004401">
    <property type="entry name" value="YbaB/EbfC"/>
</dbReference>
<evidence type="ECO:0000313" key="5">
    <source>
        <dbReference type="EMBL" id="KYD18821.1"/>
    </source>
</evidence>
<dbReference type="NCBIfam" id="TIGR00103">
    <property type="entry name" value="DNA_YbaB_EbfC"/>
    <property type="match status" value="1"/>
</dbReference>
<keyword evidence="2 3" id="KW-0238">DNA-binding</keyword>
<gene>
    <name evidence="5" type="ORF">B4135_0048</name>
</gene>
<dbReference type="Pfam" id="PF02575">
    <property type="entry name" value="YbaB_DNA_bd"/>
    <property type="match status" value="1"/>
</dbReference>
<evidence type="ECO:0000256" key="2">
    <source>
        <dbReference type="ARBA" id="ARBA00023125"/>
    </source>
</evidence>
<keyword evidence="4" id="KW-0175">Coiled coil</keyword>
<comment type="similarity">
    <text evidence="3">Belongs to the YbaB/EbfC family.</text>
</comment>
<dbReference type="Gene3D" id="3.30.1310.10">
    <property type="entry name" value="Nucleoid-associated protein YbaB-like domain"/>
    <property type="match status" value="1"/>
</dbReference>
<dbReference type="Proteomes" id="UP000075683">
    <property type="component" value="Unassembled WGS sequence"/>
</dbReference>
<dbReference type="PANTHER" id="PTHR33449:SF1">
    <property type="entry name" value="NUCLEOID-ASSOCIATED PROTEIN YBAB"/>
    <property type="match status" value="1"/>
</dbReference>
<evidence type="ECO:0000256" key="3">
    <source>
        <dbReference type="HAMAP-Rule" id="MF_00274"/>
    </source>
</evidence>
<dbReference type="PATRIC" id="fig|301148.3.peg.3647"/>
<evidence type="ECO:0000256" key="1">
    <source>
        <dbReference type="ARBA" id="ARBA00022490"/>
    </source>
</evidence>
<dbReference type="EMBL" id="LQYT01000045">
    <property type="protein sequence ID" value="KYD18821.1"/>
    <property type="molecule type" value="Genomic_DNA"/>
</dbReference>
<keyword evidence="1 3" id="KW-0963">Cytoplasm</keyword>
<evidence type="ECO:0000256" key="4">
    <source>
        <dbReference type="SAM" id="Coils"/>
    </source>
</evidence>
<dbReference type="GO" id="GO:0043590">
    <property type="term" value="C:bacterial nucleoid"/>
    <property type="evidence" value="ECO:0007669"/>
    <property type="project" value="UniProtKB-UniRule"/>
</dbReference>
<comment type="function">
    <text evidence="3">Binds to DNA and alters its conformation. May be involved in regulation of gene expression, nucleoid organization and DNA protection.</text>
</comment>